<evidence type="ECO:0000313" key="2">
    <source>
        <dbReference type="EMBL" id="KAL1123750.1"/>
    </source>
</evidence>
<dbReference type="InterPro" id="IPR043160">
    <property type="entry name" value="Dynein_C_barrel"/>
</dbReference>
<dbReference type="EMBL" id="JBFDAA010000011">
    <property type="protein sequence ID" value="KAL1123750.1"/>
    <property type="molecule type" value="Genomic_DNA"/>
</dbReference>
<dbReference type="FunFam" id="3.10.490.20:FF:000001">
    <property type="entry name" value="dynein heavy chain 7, axonemal"/>
    <property type="match status" value="1"/>
</dbReference>
<accession>A0ABD0Y8S3</accession>
<name>A0ABD0Y8S3_9HEMI</name>
<feature type="non-terminal residue" evidence="2">
    <location>
        <position position="1"/>
    </location>
</feature>
<dbReference type="AlphaFoldDB" id="A0ABD0Y8S3"/>
<dbReference type="Proteomes" id="UP001558652">
    <property type="component" value="Unassembled WGS sequence"/>
</dbReference>
<dbReference type="FunFam" id="1.20.1270.280:FF:000001">
    <property type="entry name" value="dynein heavy chain 7, axonemal"/>
    <property type="match status" value="1"/>
</dbReference>
<protein>
    <recommendedName>
        <fullName evidence="1">Dynein heavy chain C-terminal domain-containing protein</fullName>
    </recommendedName>
</protein>
<dbReference type="Gene3D" id="3.10.490.20">
    <property type="match status" value="1"/>
</dbReference>
<feature type="domain" description="Dynein heavy chain C-terminal" evidence="1">
    <location>
        <begin position="7"/>
        <end position="280"/>
    </location>
</feature>
<dbReference type="PANTHER" id="PTHR46961:SF8">
    <property type="entry name" value="DYNEIN AXONEMAL HEAVY CHAIN 7"/>
    <property type="match status" value="1"/>
</dbReference>
<dbReference type="Gene3D" id="1.20.1270.280">
    <property type="match status" value="1"/>
</dbReference>
<dbReference type="PANTHER" id="PTHR46961">
    <property type="entry name" value="DYNEIN HEAVY CHAIN 1, AXONEMAL-LIKE PROTEIN"/>
    <property type="match status" value="1"/>
</dbReference>
<dbReference type="InterPro" id="IPR041228">
    <property type="entry name" value="Dynein_C"/>
</dbReference>
<reference evidence="2 3" key="1">
    <citation type="submission" date="2024-07" db="EMBL/GenBank/DDBJ databases">
        <title>Chromosome-level genome assembly of the water stick insect Ranatra chinensis (Heteroptera: Nepidae).</title>
        <authorList>
            <person name="Liu X."/>
        </authorList>
    </citation>
    <scope>NUCLEOTIDE SEQUENCE [LARGE SCALE GENOMIC DNA]</scope>
    <source>
        <strain evidence="2">Cailab_2021Rc</strain>
        <tissue evidence="2">Muscle</tissue>
    </source>
</reference>
<dbReference type="InterPro" id="IPR026983">
    <property type="entry name" value="DHC"/>
</dbReference>
<evidence type="ECO:0000259" key="1">
    <source>
        <dbReference type="Pfam" id="PF18199"/>
    </source>
</evidence>
<gene>
    <name evidence="2" type="ORF">AAG570_001523</name>
</gene>
<organism evidence="2 3">
    <name type="scientific">Ranatra chinensis</name>
    <dbReference type="NCBI Taxonomy" id="642074"/>
    <lineage>
        <taxon>Eukaryota</taxon>
        <taxon>Metazoa</taxon>
        <taxon>Ecdysozoa</taxon>
        <taxon>Arthropoda</taxon>
        <taxon>Hexapoda</taxon>
        <taxon>Insecta</taxon>
        <taxon>Pterygota</taxon>
        <taxon>Neoptera</taxon>
        <taxon>Paraneoptera</taxon>
        <taxon>Hemiptera</taxon>
        <taxon>Heteroptera</taxon>
        <taxon>Panheteroptera</taxon>
        <taxon>Nepomorpha</taxon>
        <taxon>Nepidae</taxon>
        <taxon>Ranatrinae</taxon>
        <taxon>Ranatra</taxon>
    </lineage>
</organism>
<dbReference type="Pfam" id="PF18199">
    <property type="entry name" value="Dynein_C"/>
    <property type="match status" value="1"/>
</dbReference>
<keyword evidence="3" id="KW-1185">Reference proteome</keyword>
<sequence length="284" mass="32307">SGAGADVLVFEVANDILNKLPANFDLIEALEKYPTLYNQSMNTVLVQEMGRFNRLLSTIRTSLINLQKAIKGQVVMSFDLEAVFKSVLIGKIPGSFASVSYPSLKPLGSYINDFLDRLKFLQTWYEEGPPPVFWLSGFFFTQAFLTGAQQNFARKFKIPIDLLVFDFKIMQNTEFPEPPEDGVYVYGLYLDGGRWNRETNLLDESYPKVLYDEVPVMWLVPIEKQLLRVGSRYTCPVYKTSERRGVLSTTGHSTNFVIAMLLPTNKPVHHWIMRGLALLCQLAQ</sequence>
<evidence type="ECO:0000313" key="3">
    <source>
        <dbReference type="Proteomes" id="UP001558652"/>
    </source>
</evidence>
<proteinExistence type="predicted"/>
<comment type="caution">
    <text evidence="2">The sequence shown here is derived from an EMBL/GenBank/DDBJ whole genome shotgun (WGS) entry which is preliminary data.</text>
</comment>